<organism evidence="1 2">
    <name type="scientific">Bacteroides zoogleoformans</name>
    <dbReference type="NCBI Taxonomy" id="28119"/>
    <lineage>
        <taxon>Bacteria</taxon>
        <taxon>Pseudomonadati</taxon>
        <taxon>Bacteroidota</taxon>
        <taxon>Bacteroidia</taxon>
        <taxon>Bacteroidales</taxon>
        <taxon>Bacteroidaceae</taxon>
        <taxon>Bacteroides</taxon>
    </lineage>
</organism>
<proteinExistence type="predicted"/>
<protein>
    <submittedName>
        <fullName evidence="1">Uncharacterized protein</fullName>
    </submittedName>
</protein>
<name>A0ABM6T8X6_9BACE</name>
<reference evidence="1 2" key="1">
    <citation type="submission" date="2018-02" db="EMBL/GenBank/DDBJ databases">
        <authorList>
            <person name="Holder M.E."/>
            <person name="Ajami N.J."/>
            <person name="Petrosino J.F."/>
        </authorList>
    </citation>
    <scope>NUCLEOTIDE SEQUENCE [LARGE SCALE GENOMIC DNA]</scope>
    <source>
        <strain evidence="1 2">ATCC 33285</strain>
    </source>
</reference>
<dbReference type="EMBL" id="CP027231">
    <property type="protein sequence ID" value="AVM53298.1"/>
    <property type="molecule type" value="Genomic_DNA"/>
</dbReference>
<sequence>MKALITKKVTVVRNENLLDPDTGLIKDVCWVGMNSRITVYYLLFIPIYRKEEKFNDVDTAEL</sequence>
<evidence type="ECO:0000313" key="1">
    <source>
        <dbReference type="EMBL" id="AVM53298.1"/>
    </source>
</evidence>
<accession>A0ABM6T8X6</accession>
<gene>
    <name evidence="1" type="ORF">C4H11_10485</name>
</gene>
<dbReference type="RefSeq" id="WP_106041825.1">
    <property type="nucleotide sequence ID" value="NZ_CP027231.1"/>
</dbReference>
<evidence type="ECO:0000313" key="2">
    <source>
        <dbReference type="Proteomes" id="UP000238304"/>
    </source>
</evidence>
<dbReference type="Proteomes" id="UP000238304">
    <property type="component" value="Chromosome"/>
</dbReference>
<keyword evidence="2" id="KW-1185">Reference proteome</keyword>